<dbReference type="EMBL" id="JASPKY010000228">
    <property type="protein sequence ID" value="KAK9718451.1"/>
    <property type="molecule type" value="Genomic_DNA"/>
</dbReference>
<keyword evidence="3" id="KW-1185">Reference proteome</keyword>
<reference evidence="2 3" key="1">
    <citation type="journal article" date="2024" name="BMC Genomics">
        <title>De novo assembly and annotation of Popillia japonica's genome with initial clues to its potential as an invasive pest.</title>
        <authorList>
            <person name="Cucini C."/>
            <person name="Boschi S."/>
            <person name="Funari R."/>
            <person name="Cardaioli E."/>
            <person name="Iannotti N."/>
            <person name="Marturano G."/>
            <person name="Paoli F."/>
            <person name="Bruttini M."/>
            <person name="Carapelli A."/>
            <person name="Frati F."/>
            <person name="Nardi F."/>
        </authorList>
    </citation>
    <scope>NUCLEOTIDE SEQUENCE [LARGE SCALE GENOMIC DNA]</scope>
    <source>
        <strain evidence="2">DMR45628</strain>
    </source>
</reference>
<proteinExistence type="predicted"/>
<evidence type="ECO:0000256" key="1">
    <source>
        <dbReference type="SAM" id="MobiDB-lite"/>
    </source>
</evidence>
<evidence type="ECO:0000313" key="3">
    <source>
        <dbReference type="Proteomes" id="UP001458880"/>
    </source>
</evidence>
<evidence type="ECO:0000313" key="2">
    <source>
        <dbReference type="EMBL" id="KAK9718451.1"/>
    </source>
</evidence>
<feature type="compositionally biased region" description="Basic and acidic residues" evidence="1">
    <location>
        <begin position="49"/>
        <end position="61"/>
    </location>
</feature>
<gene>
    <name evidence="2" type="ORF">QE152_g23168</name>
</gene>
<comment type="caution">
    <text evidence="2">The sequence shown here is derived from an EMBL/GenBank/DDBJ whole genome shotgun (WGS) entry which is preliminary data.</text>
</comment>
<name>A0AAW1KHZ2_POPJA</name>
<feature type="region of interest" description="Disordered" evidence="1">
    <location>
        <begin position="37"/>
        <end position="87"/>
    </location>
</feature>
<dbReference type="Proteomes" id="UP001458880">
    <property type="component" value="Unassembled WGS sequence"/>
</dbReference>
<feature type="compositionally biased region" description="Basic and acidic residues" evidence="1">
    <location>
        <begin position="78"/>
        <end position="87"/>
    </location>
</feature>
<protein>
    <submittedName>
        <fullName evidence="2">Uncharacterized protein</fullName>
    </submittedName>
</protein>
<organism evidence="2 3">
    <name type="scientific">Popillia japonica</name>
    <name type="common">Japanese beetle</name>
    <dbReference type="NCBI Taxonomy" id="7064"/>
    <lineage>
        <taxon>Eukaryota</taxon>
        <taxon>Metazoa</taxon>
        <taxon>Ecdysozoa</taxon>
        <taxon>Arthropoda</taxon>
        <taxon>Hexapoda</taxon>
        <taxon>Insecta</taxon>
        <taxon>Pterygota</taxon>
        <taxon>Neoptera</taxon>
        <taxon>Endopterygota</taxon>
        <taxon>Coleoptera</taxon>
        <taxon>Polyphaga</taxon>
        <taxon>Scarabaeiformia</taxon>
        <taxon>Scarabaeidae</taxon>
        <taxon>Rutelinae</taxon>
        <taxon>Popillia</taxon>
    </lineage>
</organism>
<accession>A0AAW1KHZ2</accession>
<dbReference type="AlphaFoldDB" id="A0AAW1KHZ2"/>
<sequence>MQQSQSLIFDYLFITSIPGASYRKRCRGGAESIRELEEKKGRKRRSRIDKRAGGKKRKEEGQTTIAHPDTENLITRAQKKENGDGCI</sequence>